<dbReference type="KEGG" id="vg:26066748"/>
<dbReference type="RefSeq" id="YP_009173796.1">
    <property type="nucleotide sequence ID" value="NC_003390.2"/>
</dbReference>
<accession>L0CQE0</accession>
<gene>
    <name evidence="1" type="ORF">P60_gp08</name>
</gene>
<evidence type="ECO:0000313" key="1">
    <source>
        <dbReference type="EMBL" id="AGA17877.1"/>
    </source>
</evidence>
<organism evidence="1 2">
    <name type="scientific">Synechococcus phage P60</name>
    <dbReference type="NCBI Taxonomy" id="2905923"/>
    <lineage>
        <taxon>Viruses</taxon>
        <taxon>Duplodnaviria</taxon>
        <taxon>Heunggongvirae</taxon>
        <taxon>Uroviricota</taxon>
        <taxon>Caudoviricetes</taxon>
        <taxon>Autographivirales</taxon>
        <taxon>Tiilvirus</taxon>
        <taxon>Tiilvirus P60</taxon>
    </lineage>
</organism>
<dbReference type="EMBL" id="AF338467">
    <property type="protein sequence ID" value="AGA17877.1"/>
    <property type="molecule type" value="Genomic_DNA"/>
</dbReference>
<proteinExistence type="predicted"/>
<reference evidence="1 2" key="1">
    <citation type="journal article" date="2002" name="Appl. Environ. Microbiol.">
        <title>Genomic sequence and evolution of marine cyanophage P60: a new insight on lytic and lysogenic phages.</title>
        <authorList>
            <person name="Chen F."/>
            <person name="Lu J."/>
        </authorList>
    </citation>
    <scope>NUCLEOTIDE SEQUENCE</scope>
</reference>
<dbReference type="GeneID" id="26066748"/>
<sequence>MSNQTLMERIVDAVDRDDYASAEALVELGNYLEACFYWTEDTDEDESFVEGEGI</sequence>
<name>L0CQE0_9CAUD</name>
<evidence type="ECO:0000313" key="2">
    <source>
        <dbReference type="Proteomes" id="UP000001761"/>
    </source>
</evidence>
<protein>
    <submittedName>
        <fullName evidence="1">Uncharacterized protein</fullName>
    </submittedName>
</protein>
<dbReference type="Proteomes" id="UP000001761">
    <property type="component" value="Segment"/>
</dbReference>
<keyword evidence="2" id="KW-1185">Reference proteome</keyword>